<comment type="caution">
    <text evidence="7">The sequence shown here is derived from an EMBL/GenBank/DDBJ whole genome shotgun (WGS) entry which is preliminary data.</text>
</comment>
<keyword evidence="5" id="KW-0949">S-adenosyl-L-methionine</keyword>
<evidence type="ECO:0000256" key="5">
    <source>
        <dbReference type="ARBA" id="ARBA00022691"/>
    </source>
</evidence>
<dbReference type="EMBL" id="DXCC01000024">
    <property type="protein sequence ID" value="HIZ15632.1"/>
    <property type="molecule type" value="Genomic_DNA"/>
</dbReference>
<feature type="non-terminal residue" evidence="7">
    <location>
        <position position="218"/>
    </location>
</feature>
<sequence length="218" mass="25342">MKKPIYNAAPLPFMGQKRRFLGEFRKALATFPDARVFVDLFGGSGLLSHTVKQERPDARVIYNDYDGYHLRLANIPRTNALLADLRQLVGVSHKGQRLPDDVRERILQRVKEEERTEFVDYITLSSWLLFSGKYVTSFEQLARQGFYNTLRQEPYRADGYLEGVEIVRADYRELFEQYRHAEGVVFIVDPPYLSTEVGAYKCYWKLGDYLDVLKVLDG</sequence>
<comment type="catalytic activity">
    <reaction evidence="6">
        <text>a 2'-deoxyadenosine in DNA + S-adenosyl-L-methionine = an N(6)-methyl-2'-deoxyadenosine in DNA + S-adenosyl-L-homocysteine + H(+)</text>
        <dbReference type="Rhea" id="RHEA:15197"/>
        <dbReference type="Rhea" id="RHEA-COMP:12418"/>
        <dbReference type="Rhea" id="RHEA-COMP:12419"/>
        <dbReference type="ChEBI" id="CHEBI:15378"/>
        <dbReference type="ChEBI" id="CHEBI:57856"/>
        <dbReference type="ChEBI" id="CHEBI:59789"/>
        <dbReference type="ChEBI" id="CHEBI:90615"/>
        <dbReference type="ChEBI" id="CHEBI:90616"/>
        <dbReference type="EC" id="2.1.1.72"/>
    </reaction>
</comment>
<evidence type="ECO:0000256" key="3">
    <source>
        <dbReference type="ARBA" id="ARBA00022603"/>
    </source>
</evidence>
<dbReference type="InterPro" id="IPR029063">
    <property type="entry name" value="SAM-dependent_MTases_sf"/>
</dbReference>
<keyword evidence="3 7" id="KW-0489">Methyltransferase</keyword>
<evidence type="ECO:0000313" key="8">
    <source>
        <dbReference type="Proteomes" id="UP000824014"/>
    </source>
</evidence>
<dbReference type="InterPro" id="IPR012327">
    <property type="entry name" value="MeTrfase_D12"/>
</dbReference>
<evidence type="ECO:0000256" key="6">
    <source>
        <dbReference type="ARBA" id="ARBA00047942"/>
    </source>
</evidence>
<name>A0A9D2IMH0_9BACT</name>
<dbReference type="InterPro" id="IPR023095">
    <property type="entry name" value="Ade_MeTrfase_dom_2"/>
</dbReference>
<protein>
    <recommendedName>
        <fullName evidence="2">site-specific DNA-methyltransferase (adenine-specific)</fullName>
        <ecNumber evidence="2">2.1.1.72</ecNumber>
    </recommendedName>
</protein>
<dbReference type="SUPFAM" id="SSF53335">
    <property type="entry name" value="S-adenosyl-L-methionine-dependent methyltransferases"/>
    <property type="match status" value="1"/>
</dbReference>
<dbReference type="EC" id="2.1.1.72" evidence="2"/>
<dbReference type="AlphaFoldDB" id="A0A9D2IMH0"/>
<dbReference type="Gene3D" id="1.10.1020.10">
    <property type="entry name" value="Adenine-specific Methyltransferase, Domain 2"/>
    <property type="match status" value="1"/>
</dbReference>
<accession>A0A9D2IMH0</accession>
<dbReference type="GO" id="GO:0009307">
    <property type="term" value="P:DNA restriction-modification system"/>
    <property type="evidence" value="ECO:0007669"/>
    <property type="project" value="InterPro"/>
</dbReference>
<comment type="similarity">
    <text evidence="1">Belongs to the N(4)/N(6)-methyltransferase family.</text>
</comment>
<gene>
    <name evidence="7" type="ORF">H9816_06960</name>
</gene>
<evidence type="ECO:0000256" key="1">
    <source>
        <dbReference type="ARBA" id="ARBA00006594"/>
    </source>
</evidence>
<dbReference type="GO" id="GO:0032259">
    <property type="term" value="P:methylation"/>
    <property type="evidence" value="ECO:0007669"/>
    <property type="project" value="UniProtKB-KW"/>
</dbReference>
<dbReference type="GO" id="GO:0009007">
    <property type="term" value="F:site-specific DNA-methyltransferase (adenine-specific) activity"/>
    <property type="evidence" value="ECO:0007669"/>
    <property type="project" value="UniProtKB-EC"/>
</dbReference>
<dbReference type="Pfam" id="PF02086">
    <property type="entry name" value="MethyltransfD12"/>
    <property type="match status" value="1"/>
</dbReference>
<keyword evidence="4" id="KW-0808">Transferase</keyword>
<dbReference type="PRINTS" id="PR00505">
    <property type="entry name" value="D12N6MTFRASE"/>
</dbReference>
<reference evidence="7" key="1">
    <citation type="journal article" date="2021" name="PeerJ">
        <title>Extensive microbial diversity within the chicken gut microbiome revealed by metagenomics and culture.</title>
        <authorList>
            <person name="Gilroy R."/>
            <person name="Ravi A."/>
            <person name="Getino M."/>
            <person name="Pursley I."/>
            <person name="Horton D.L."/>
            <person name="Alikhan N.F."/>
            <person name="Baker D."/>
            <person name="Gharbi K."/>
            <person name="Hall N."/>
            <person name="Watson M."/>
            <person name="Adriaenssens E.M."/>
            <person name="Foster-Nyarko E."/>
            <person name="Jarju S."/>
            <person name="Secka A."/>
            <person name="Antonio M."/>
            <person name="Oren A."/>
            <person name="Chaudhuri R.R."/>
            <person name="La Ragione R."/>
            <person name="Hildebrand F."/>
            <person name="Pallen M.J."/>
        </authorList>
    </citation>
    <scope>NUCLEOTIDE SEQUENCE</scope>
    <source>
        <strain evidence="7">ChiHjej11B10-19426</strain>
    </source>
</reference>
<reference evidence="7" key="2">
    <citation type="submission" date="2021-04" db="EMBL/GenBank/DDBJ databases">
        <authorList>
            <person name="Gilroy R."/>
        </authorList>
    </citation>
    <scope>NUCLEOTIDE SEQUENCE</scope>
    <source>
        <strain evidence="7">ChiHjej11B10-19426</strain>
    </source>
</reference>
<evidence type="ECO:0000256" key="4">
    <source>
        <dbReference type="ARBA" id="ARBA00022679"/>
    </source>
</evidence>
<proteinExistence type="inferred from homology"/>
<dbReference type="Gene3D" id="3.40.50.150">
    <property type="entry name" value="Vaccinia Virus protein VP39"/>
    <property type="match status" value="1"/>
</dbReference>
<dbReference type="Proteomes" id="UP000824014">
    <property type="component" value="Unassembled WGS sequence"/>
</dbReference>
<evidence type="ECO:0000256" key="2">
    <source>
        <dbReference type="ARBA" id="ARBA00011900"/>
    </source>
</evidence>
<organism evidence="7 8">
    <name type="scientific">Candidatus Tidjanibacter faecipullorum</name>
    <dbReference type="NCBI Taxonomy" id="2838766"/>
    <lineage>
        <taxon>Bacteria</taxon>
        <taxon>Pseudomonadati</taxon>
        <taxon>Bacteroidota</taxon>
        <taxon>Bacteroidia</taxon>
        <taxon>Bacteroidales</taxon>
        <taxon>Rikenellaceae</taxon>
        <taxon>Tidjanibacter</taxon>
    </lineage>
</organism>
<evidence type="ECO:0000313" key="7">
    <source>
        <dbReference type="EMBL" id="HIZ15632.1"/>
    </source>
</evidence>